<dbReference type="InterPro" id="IPR013783">
    <property type="entry name" value="Ig-like_fold"/>
</dbReference>
<dbReference type="PANTHER" id="PTHR23266">
    <property type="entry name" value="IMMUNOGLOBULIN HEAVY CHAIN"/>
    <property type="match status" value="1"/>
</dbReference>
<dbReference type="GO" id="GO:0002250">
    <property type="term" value="P:adaptive immune response"/>
    <property type="evidence" value="ECO:0007669"/>
    <property type="project" value="UniProtKB-KW"/>
</dbReference>
<dbReference type="AlphaFoldDB" id="A0A8K1D7K2"/>
<dbReference type="InterPro" id="IPR013106">
    <property type="entry name" value="Ig_V-set"/>
</dbReference>
<dbReference type="EMBL" id="SWJQ01003006">
    <property type="protein sequence ID" value="TRZ06056.1"/>
    <property type="molecule type" value="Genomic_DNA"/>
</dbReference>
<accession>A0A8K1D7K2</accession>
<organism evidence="5 6">
    <name type="scientific">Zosterops borbonicus</name>
    <dbReference type="NCBI Taxonomy" id="364589"/>
    <lineage>
        <taxon>Eukaryota</taxon>
        <taxon>Metazoa</taxon>
        <taxon>Chordata</taxon>
        <taxon>Craniata</taxon>
        <taxon>Vertebrata</taxon>
        <taxon>Euteleostomi</taxon>
        <taxon>Archelosauria</taxon>
        <taxon>Archosauria</taxon>
        <taxon>Dinosauria</taxon>
        <taxon>Saurischia</taxon>
        <taxon>Theropoda</taxon>
        <taxon>Coelurosauria</taxon>
        <taxon>Aves</taxon>
        <taxon>Neognathae</taxon>
        <taxon>Neoaves</taxon>
        <taxon>Telluraves</taxon>
        <taxon>Australaves</taxon>
        <taxon>Passeriformes</taxon>
        <taxon>Sylvioidea</taxon>
        <taxon>Zosteropidae</taxon>
        <taxon>Zosterops</taxon>
    </lineage>
</organism>
<dbReference type="PROSITE" id="PS50835">
    <property type="entry name" value="IG_LIKE"/>
    <property type="match status" value="1"/>
</dbReference>
<dbReference type="InterPro" id="IPR007110">
    <property type="entry name" value="Ig-like_dom"/>
</dbReference>
<keyword evidence="6" id="KW-1185">Reference proteome</keyword>
<dbReference type="SMART" id="SM00409">
    <property type="entry name" value="IG"/>
    <property type="match status" value="1"/>
</dbReference>
<feature type="domain" description="Ig-like" evidence="4">
    <location>
        <begin position="182"/>
        <end position="271"/>
    </location>
</feature>
<dbReference type="InterPro" id="IPR050199">
    <property type="entry name" value="IgHV"/>
</dbReference>
<dbReference type="SMART" id="SM00406">
    <property type="entry name" value="IGv"/>
    <property type="match status" value="1"/>
</dbReference>
<dbReference type="InterPro" id="IPR003598">
    <property type="entry name" value="Ig_sub2"/>
</dbReference>
<evidence type="ECO:0000256" key="3">
    <source>
        <dbReference type="ARBA" id="ARBA00043265"/>
    </source>
</evidence>
<dbReference type="OrthoDB" id="9945861at2759"/>
<dbReference type="CDD" id="cd00099">
    <property type="entry name" value="IgV"/>
    <property type="match status" value="1"/>
</dbReference>
<dbReference type="Proteomes" id="UP000796761">
    <property type="component" value="Unassembled WGS sequence"/>
</dbReference>
<evidence type="ECO:0000313" key="5">
    <source>
        <dbReference type="EMBL" id="TRZ06056.1"/>
    </source>
</evidence>
<dbReference type="Gene3D" id="2.60.40.10">
    <property type="entry name" value="Immunoglobulins"/>
    <property type="match status" value="2"/>
</dbReference>
<dbReference type="GO" id="GO:0005576">
    <property type="term" value="C:extracellular region"/>
    <property type="evidence" value="ECO:0007669"/>
    <property type="project" value="UniProtKB-ARBA"/>
</dbReference>
<evidence type="ECO:0000259" key="4">
    <source>
        <dbReference type="PROSITE" id="PS50835"/>
    </source>
</evidence>
<keyword evidence="1" id="KW-0391">Immunity</keyword>
<evidence type="ECO:0000256" key="1">
    <source>
        <dbReference type="ARBA" id="ARBA00022859"/>
    </source>
</evidence>
<dbReference type="InterPro" id="IPR003599">
    <property type="entry name" value="Ig_sub"/>
</dbReference>
<dbReference type="SUPFAM" id="SSF48726">
    <property type="entry name" value="Immunoglobulin"/>
    <property type="match status" value="1"/>
</dbReference>
<reference evidence="5" key="1">
    <citation type="submission" date="2019-04" db="EMBL/GenBank/DDBJ databases">
        <title>Genome assembly of Zosterops borbonicus 15179.</title>
        <authorList>
            <person name="Leroy T."/>
            <person name="Anselmetti Y."/>
            <person name="Tilak M.-K."/>
            <person name="Nabholz B."/>
        </authorList>
    </citation>
    <scope>NUCLEOTIDE SEQUENCE</scope>
    <source>
        <strain evidence="5">HGM_15179</strain>
        <tissue evidence="5">Muscle</tissue>
    </source>
</reference>
<dbReference type="SMART" id="SM00408">
    <property type="entry name" value="IGc2"/>
    <property type="match status" value="1"/>
</dbReference>
<dbReference type="InterPro" id="IPR036179">
    <property type="entry name" value="Ig-like_dom_sf"/>
</dbReference>
<keyword evidence="2" id="KW-1064">Adaptive immunity</keyword>
<protein>
    <recommendedName>
        <fullName evidence="4">Ig-like domain-containing protein</fullName>
    </recommendedName>
</protein>
<comment type="caution">
    <text evidence="5">The sequence shown here is derived from an EMBL/GenBank/DDBJ whole genome shotgun (WGS) entry which is preliminary data.</text>
</comment>
<evidence type="ECO:0000256" key="2">
    <source>
        <dbReference type="ARBA" id="ARBA00023130"/>
    </source>
</evidence>
<name>A0A8K1D7K2_9PASS</name>
<sequence>MWSALCVGFLPIVGGRELKFLFRALFHQVRHDDLNISTDGEQHRRFTKDIPKTSVPQVIVMKSKKLEEGGSSGKAACLARNFLTKNISLEMPSEEVVYKQSTSILTSEGLYNAIKVVKVTKGTEVTCTAKFDNSTITTEPEKVAEEPVTGASARVCNSTDASAQAVSLAGAASLGQPRGLTVQEGDAVTFECIMRGNDMRRYSISWYRQGPSGTLEWIYYEDGTYGQGFQDRFKIRNLKDRNRFPLQILAAKPEDAATYYCRARITPEQLCSRVNQKPTDGEDRSLSTSF</sequence>
<gene>
    <name evidence="5" type="ORF">HGM15179_021051</name>
</gene>
<dbReference type="GO" id="GO:0019814">
    <property type="term" value="C:immunoglobulin complex"/>
    <property type="evidence" value="ECO:0007669"/>
    <property type="project" value="UniProtKB-KW"/>
</dbReference>
<dbReference type="Pfam" id="PF07686">
    <property type="entry name" value="V-set"/>
    <property type="match status" value="1"/>
</dbReference>
<proteinExistence type="predicted"/>
<evidence type="ECO:0000313" key="6">
    <source>
        <dbReference type="Proteomes" id="UP000796761"/>
    </source>
</evidence>
<keyword evidence="3" id="KW-1280">Immunoglobulin</keyword>